<evidence type="ECO:0000256" key="2">
    <source>
        <dbReference type="SAM" id="MobiDB-lite"/>
    </source>
</evidence>
<sequence length="694" mass="77029">MADFGDEPGQHLFHLLRLNRPKFPRLKKRGDRSMPDKLRSWDSQAPTPTSPPLDVEEIHRGSPRGESITRLGVRRQKAGRPNTDIAPAYDALGGTTHYNNIESDYAVAEVEDLYDGASFEFVPSTFNNEGLPAITGWLTDSWIPDGSQNTPGMTDYGFPDHYAAPVAPTDGQEAQFDLPGLHHPDISPSFLCHTQTVNSDINAYMPFLDSGESSLYEPLVQTKTQAIPVQNPNRPSSLPRRKSQYSLRRLGQTTSGRYTPTSISSLDPMQRWQESPPEDEPASLSAIMQAVNKSERVGEGLSVDEGLPTRPNASFRHHRRPASLASSRSGTSASSWQSSASTRSAVSTPRSQSGSTRVGKSKRKPKKPSGLDNDRIFCCTFCCDTFKNKFDWSRHEKSLHLNLGGWACTPHGGSALSTVTGRMHCVYCNSPEPTPEHLDGHNHFQCSDSTRIFRRKDHLVQHLRLVHSLESLPVIDDWKILGPTITSRCGFCDQRLQDWDERADHLTNHFRQGMTMSDWKGDHDFPPAIAAQVINSLPPYLLSWESGTMVPFSASNRTAQDHLAQISARADWVAANASAQAQNEQQAALQPSSQLPPVGETMVPLNTFTGILTQHLSRYARQQMSMGIIPTDEMFQQESRKLLYDSEDSWNQSIADNPAWISAFRQQLQVQPGNNAPAGADQLEDTTAGFSFKQ</sequence>
<feature type="compositionally biased region" description="Basic and acidic residues" evidence="2">
    <location>
        <begin position="31"/>
        <end position="40"/>
    </location>
</feature>
<feature type="region of interest" description="Disordered" evidence="2">
    <location>
        <begin position="296"/>
        <end position="369"/>
    </location>
</feature>
<dbReference type="InterPro" id="IPR013087">
    <property type="entry name" value="Znf_C2H2_type"/>
</dbReference>
<keyword evidence="1" id="KW-0863">Zinc-finger</keyword>
<dbReference type="GO" id="GO:0008270">
    <property type="term" value="F:zinc ion binding"/>
    <property type="evidence" value="ECO:0007669"/>
    <property type="project" value="UniProtKB-KW"/>
</dbReference>
<dbReference type="SMART" id="SM00355">
    <property type="entry name" value="ZnF_C2H2"/>
    <property type="match status" value="3"/>
</dbReference>
<protein>
    <recommendedName>
        <fullName evidence="3">C2H2-type domain-containing protein</fullName>
    </recommendedName>
</protein>
<dbReference type="PROSITE" id="PS50157">
    <property type="entry name" value="ZINC_FINGER_C2H2_2"/>
    <property type="match status" value="1"/>
</dbReference>
<comment type="caution">
    <text evidence="4">The sequence shown here is derived from an EMBL/GenBank/DDBJ whole genome shotgun (WGS) entry which is preliminary data.</text>
</comment>
<dbReference type="EMBL" id="LJBN01000186">
    <property type="protein sequence ID" value="OOQ84046.1"/>
    <property type="molecule type" value="Genomic_DNA"/>
</dbReference>
<organism evidence="4 5">
    <name type="scientific">Penicillium brasilianum</name>
    <dbReference type="NCBI Taxonomy" id="104259"/>
    <lineage>
        <taxon>Eukaryota</taxon>
        <taxon>Fungi</taxon>
        <taxon>Dikarya</taxon>
        <taxon>Ascomycota</taxon>
        <taxon>Pezizomycotina</taxon>
        <taxon>Eurotiomycetes</taxon>
        <taxon>Eurotiomycetidae</taxon>
        <taxon>Eurotiales</taxon>
        <taxon>Aspergillaceae</taxon>
        <taxon>Penicillium</taxon>
    </lineage>
</organism>
<reference evidence="5" key="1">
    <citation type="submission" date="2015-09" db="EMBL/GenBank/DDBJ databases">
        <authorList>
            <person name="Fill T.P."/>
            <person name="Baretta J.F."/>
            <person name="de Almeida L.G."/>
            <person name="Rocha M."/>
            <person name="de Souza D.H."/>
            <person name="Malavazi I."/>
            <person name="Cerdeira L.T."/>
            <person name="Hong H."/>
            <person name="Samborskyy M."/>
            <person name="de Vasconcelos A.T."/>
            <person name="Leadlay P."/>
            <person name="Rodrigues-Filho E."/>
        </authorList>
    </citation>
    <scope>NUCLEOTIDE SEQUENCE [LARGE SCALE GENOMIC DNA]</scope>
    <source>
        <strain evidence="5">LaBioMMi 136</strain>
    </source>
</reference>
<keyword evidence="1" id="KW-0862">Zinc</keyword>
<gene>
    <name evidence="4" type="ORF">PEBR_32003</name>
</gene>
<evidence type="ECO:0000313" key="5">
    <source>
        <dbReference type="Proteomes" id="UP000190744"/>
    </source>
</evidence>
<dbReference type="PROSITE" id="PS00028">
    <property type="entry name" value="ZINC_FINGER_C2H2_1"/>
    <property type="match status" value="1"/>
</dbReference>
<feature type="region of interest" description="Disordered" evidence="2">
    <location>
        <begin position="672"/>
        <end position="694"/>
    </location>
</feature>
<accession>A0A1S9RF86</accession>
<evidence type="ECO:0000313" key="4">
    <source>
        <dbReference type="EMBL" id="OOQ84046.1"/>
    </source>
</evidence>
<name>A0A1S9RF86_PENBI</name>
<dbReference type="Proteomes" id="UP000190744">
    <property type="component" value="Unassembled WGS sequence"/>
</dbReference>
<dbReference type="AlphaFoldDB" id="A0A1S9RF86"/>
<feature type="region of interest" description="Disordered" evidence="2">
    <location>
        <begin position="24"/>
        <end position="65"/>
    </location>
</feature>
<feature type="region of interest" description="Disordered" evidence="2">
    <location>
        <begin position="226"/>
        <end position="283"/>
    </location>
</feature>
<evidence type="ECO:0000256" key="1">
    <source>
        <dbReference type="PROSITE-ProRule" id="PRU00042"/>
    </source>
</evidence>
<feature type="compositionally biased region" description="Polar residues" evidence="2">
    <location>
        <begin position="226"/>
        <end position="236"/>
    </location>
</feature>
<keyword evidence="1" id="KW-0479">Metal-binding</keyword>
<feature type="compositionally biased region" description="Polar residues" evidence="2">
    <location>
        <begin position="251"/>
        <end position="267"/>
    </location>
</feature>
<feature type="domain" description="C2H2-type" evidence="3">
    <location>
        <begin position="444"/>
        <end position="472"/>
    </location>
</feature>
<feature type="compositionally biased region" description="Low complexity" evidence="2">
    <location>
        <begin position="322"/>
        <end position="351"/>
    </location>
</feature>
<evidence type="ECO:0000259" key="3">
    <source>
        <dbReference type="PROSITE" id="PS50157"/>
    </source>
</evidence>
<proteinExistence type="predicted"/>